<dbReference type="Pfam" id="PF00119">
    <property type="entry name" value="ATP-synt_A"/>
    <property type="match status" value="1"/>
</dbReference>
<reference evidence="14 15" key="1">
    <citation type="submission" date="2021-12" db="EMBL/GenBank/DDBJ databases">
        <title>Genome sequencing of bacteria with rrn-lacking chromosome and rrn-plasmid.</title>
        <authorList>
            <person name="Anda M."/>
            <person name="Iwasaki W."/>
        </authorList>
    </citation>
    <scope>NUCLEOTIDE SEQUENCE [LARGE SCALE GENOMIC DNA]</scope>
    <source>
        <strain evidence="14 15">NBRC 15940</strain>
    </source>
</reference>
<name>A0AAN4W0R7_9BACT</name>
<dbReference type="InterPro" id="IPR035908">
    <property type="entry name" value="F0_ATP_A_sf"/>
</dbReference>
<accession>A0AAN4W0R7</accession>
<comment type="similarity">
    <text evidence="2 11 12">Belongs to the ATPase A chain family.</text>
</comment>
<keyword evidence="6 11" id="KW-0375">Hydrogen ion transport</keyword>
<dbReference type="InterPro" id="IPR023011">
    <property type="entry name" value="ATP_synth_F0_asu_AS"/>
</dbReference>
<dbReference type="NCBIfam" id="TIGR01131">
    <property type="entry name" value="ATP_synt_6_or_A"/>
    <property type="match status" value="1"/>
</dbReference>
<evidence type="ECO:0000256" key="5">
    <source>
        <dbReference type="ARBA" id="ARBA00022692"/>
    </source>
</evidence>
<keyword evidence="9 11" id="KW-0472">Membrane</keyword>
<dbReference type="Gene3D" id="1.20.120.220">
    <property type="entry name" value="ATP synthase, F0 complex, subunit A"/>
    <property type="match status" value="1"/>
</dbReference>
<evidence type="ECO:0000256" key="3">
    <source>
        <dbReference type="ARBA" id="ARBA00022448"/>
    </source>
</evidence>
<keyword evidence="4 11" id="KW-0138">CF(0)</keyword>
<dbReference type="InterPro" id="IPR045083">
    <property type="entry name" value="ATP_synth_F0_asu_bact/mt"/>
</dbReference>
<evidence type="ECO:0000256" key="7">
    <source>
        <dbReference type="ARBA" id="ARBA00022989"/>
    </source>
</evidence>
<feature type="chain" id="PRO_5042960244" description="ATP synthase subunit a" evidence="13">
    <location>
        <begin position="32"/>
        <end position="341"/>
    </location>
</feature>
<gene>
    <name evidence="11 14" type="primary">atpB</name>
    <name evidence="14" type="ORF">PEDI_27590</name>
</gene>
<keyword evidence="5 11" id="KW-0812">Transmembrane</keyword>
<evidence type="ECO:0000256" key="6">
    <source>
        <dbReference type="ARBA" id="ARBA00022781"/>
    </source>
</evidence>
<keyword evidence="11" id="KW-1003">Cell membrane</keyword>
<proteinExistence type="inferred from homology"/>
<evidence type="ECO:0000313" key="15">
    <source>
        <dbReference type="Proteomes" id="UP001310022"/>
    </source>
</evidence>
<dbReference type="PRINTS" id="PR00123">
    <property type="entry name" value="ATPASEA"/>
</dbReference>
<evidence type="ECO:0000256" key="11">
    <source>
        <dbReference type="HAMAP-Rule" id="MF_01393"/>
    </source>
</evidence>
<comment type="caution">
    <text evidence="14">The sequence shown here is derived from an EMBL/GenBank/DDBJ whole genome shotgun (WGS) entry which is preliminary data.</text>
</comment>
<organism evidence="14 15">
    <name type="scientific">Persicobacter diffluens</name>
    <dbReference type="NCBI Taxonomy" id="981"/>
    <lineage>
        <taxon>Bacteria</taxon>
        <taxon>Pseudomonadati</taxon>
        <taxon>Bacteroidota</taxon>
        <taxon>Cytophagia</taxon>
        <taxon>Cytophagales</taxon>
        <taxon>Persicobacteraceae</taxon>
        <taxon>Persicobacter</taxon>
    </lineage>
</organism>
<dbReference type="SUPFAM" id="SSF81336">
    <property type="entry name" value="F1F0 ATP synthase subunit A"/>
    <property type="match status" value="1"/>
</dbReference>
<comment type="function">
    <text evidence="11 12">Key component of the proton channel; it plays a direct role in the translocation of protons across the membrane.</text>
</comment>
<feature type="transmembrane region" description="Helical" evidence="11">
    <location>
        <begin position="187"/>
        <end position="208"/>
    </location>
</feature>
<dbReference type="Proteomes" id="UP001310022">
    <property type="component" value="Unassembled WGS sequence"/>
</dbReference>
<evidence type="ECO:0000256" key="9">
    <source>
        <dbReference type="ARBA" id="ARBA00023136"/>
    </source>
</evidence>
<comment type="subcellular location">
    <subcellularLocation>
        <location evidence="11 12">Cell membrane</location>
        <topology evidence="11 12">Multi-pass membrane protein</topology>
    </subcellularLocation>
    <subcellularLocation>
        <location evidence="1">Membrane</location>
        <topology evidence="1">Multi-pass membrane protein</topology>
    </subcellularLocation>
</comment>
<protein>
    <recommendedName>
        <fullName evidence="11 12">ATP synthase subunit a</fullName>
    </recommendedName>
    <alternativeName>
        <fullName evidence="11">ATP synthase F0 sector subunit a</fullName>
    </alternativeName>
    <alternativeName>
        <fullName evidence="11">F-ATPase subunit 6</fullName>
    </alternativeName>
</protein>
<dbReference type="PANTHER" id="PTHR11410:SF0">
    <property type="entry name" value="ATP SYNTHASE SUBUNIT A"/>
    <property type="match status" value="1"/>
</dbReference>
<keyword evidence="13" id="KW-0732">Signal</keyword>
<evidence type="ECO:0000256" key="4">
    <source>
        <dbReference type="ARBA" id="ARBA00022547"/>
    </source>
</evidence>
<sequence>MNATKFFSLRWVTACMLVFFTMFTAASPALASGGGSEEEFSAKDLIFHHILDTHEWHFFDGPYGTLYLPVIVYSQEGGLEVFSSSNFYNDHHEVVPYQGYIYDHGHITHEQYGHVYDFSITKNVAAMFISFALLLFVFLSSARSYKKRGNSPPKGIAAFFEPLILFIRDDIVIPNIGKKDADKFMPYHLTLFFFIWFNNLLGLLPGAANVTGNIAVTVTLAIITLIITHVYAKKPYWSHIFNPPVPMALKPMMIPIEVVGIFTKPFSLTVRLFANITAGHIMILVLLSFAFIFKSVAVGALSAVVATAMNFLELLVAFIQAYVFTLLSSIFIGQAMEEAHH</sequence>
<evidence type="ECO:0000256" key="2">
    <source>
        <dbReference type="ARBA" id="ARBA00006810"/>
    </source>
</evidence>
<feature type="transmembrane region" description="Helical" evidence="11">
    <location>
        <begin position="214"/>
        <end position="232"/>
    </location>
</feature>
<dbReference type="EMBL" id="BQKE01000001">
    <property type="protein sequence ID" value="GJM62207.1"/>
    <property type="molecule type" value="Genomic_DNA"/>
</dbReference>
<evidence type="ECO:0000256" key="1">
    <source>
        <dbReference type="ARBA" id="ARBA00004141"/>
    </source>
</evidence>
<evidence type="ECO:0000256" key="13">
    <source>
        <dbReference type="SAM" id="SignalP"/>
    </source>
</evidence>
<dbReference type="GO" id="GO:0005886">
    <property type="term" value="C:plasma membrane"/>
    <property type="evidence" value="ECO:0007669"/>
    <property type="project" value="UniProtKB-SubCell"/>
</dbReference>
<feature type="transmembrane region" description="Helical" evidence="11">
    <location>
        <begin position="311"/>
        <end position="332"/>
    </location>
</feature>
<feature type="transmembrane region" description="Helical" evidence="11">
    <location>
        <begin position="124"/>
        <end position="142"/>
    </location>
</feature>
<feature type="transmembrane region" description="Helical" evidence="11">
    <location>
        <begin position="280"/>
        <end position="304"/>
    </location>
</feature>
<feature type="signal peptide" evidence="13">
    <location>
        <begin position="1"/>
        <end position="31"/>
    </location>
</feature>
<evidence type="ECO:0000256" key="12">
    <source>
        <dbReference type="RuleBase" id="RU000483"/>
    </source>
</evidence>
<keyword evidence="3 11" id="KW-0813">Transport</keyword>
<dbReference type="HAMAP" id="MF_01393">
    <property type="entry name" value="ATP_synth_a_bact"/>
    <property type="match status" value="1"/>
</dbReference>
<keyword evidence="15" id="KW-1185">Reference proteome</keyword>
<keyword evidence="8 11" id="KW-0406">Ion transport</keyword>
<dbReference type="PROSITE" id="PS00449">
    <property type="entry name" value="ATPASE_A"/>
    <property type="match status" value="1"/>
</dbReference>
<dbReference type="AlphaFoldDB" id="A0AAN4W0R7"/>
<dbReference type="PANTHER" id="PTHR11410">
    <property type="entry name" value="ATP SYNTHASE SUBUNIT A"/>
    <property type="match status" value="1"/>
</dbReference>
<dbReference type="GO" id="GO:0045259">
    <property type="term" value="C:proton-transporting ATP synthase complex"/>
    <property type="evidence" value="ECO:0007669"/>
    <property type="project" value="UniProtKB-KW"/>
</dbReference>
<dbReference type="InterPro" id="IPR000568">
    <property type="entry name" value="ATP_synth_F0_asu"/>
</dbReference>
<evidence type="ECO:0000256" key="8">
    <source>
        <dbReference type="ARBA" id="ARBA00023065"/>
    </source>
</evidence>
<dbReference type="GO" id="GO:0046933">
    <property type="term" value="F:proton-transporting ATP synthase activity, rotational mechanism"/>
    <property type="evidence" value="ECO:0007669"/>
    <property type="project" value="UniProtKB-UniRule"/>
</dbReference>
<evidence type="ECO:0000256" key="10">
    <source>
        <dbReference type="ARBA" id="ARBA00023310"/>
    </source>
</evidence>
<dbReference type="CDD" id="cd00310">
    <property type="entry name" value="ATP-synt_Fo_a_6"/>
    <property type="match status" value="1"/>
</dbReference>
<evidence type="ECO:0000313" key="14">
    <source>
        <dbReference type="EMBL" id="GJM62207.1"/>
    </source>
</evidence>
<keyword evidence="10 11" id="KW-0066">ATP synthesis</keyword>
<keyword evidence="7 11" id="KW-1133">Transmembrane helix</keyword>